<evidence type="ECO:0000256" key="5">
    <source>
        <dbReference type="ARBA" id="ARBA00023014"/>
    </source>
</evidence>
<keyword evidence="2 7" id="KW-0001">2Fe-2S</keyword>
<reference evidence="8 9" key="1">
    <citation type="submission" date="2009-06" db="EMBL/GenBank/DDBJ databases">
        <title>Complete sequence of Thermotogales bacterium TBF 19.5.1.</title>
        <authorList>
            <consortium name="US DOE Joint Genome Institute"/>
            <person name="Lucas S."/>
            <person name="Copeland A."/>
            <person name="Lapidus A."/>
            <person name="Glavina del Rio T."/>
            <person name="Tice H."/>
            <person name="Bruce D."/>
            <person name="Goodwin L."/>
            <person name="Pitluck S."/>
            <person name="Chertkov O."/>
            <person name="Brettin T."/>
            <person name="Detter J.C."/>
            <person name="Han C."/>
            <person name="Schmutz J."/>
            <person name="Larimer F."/>
            <person name="Land M."/>
            <person name="Hauser L."/>
            <person name="Kyrpides N."/>
            <person name="Ovchinnikova G."/>
            <person name="Noll K."/>
        </authorList>
    </citation>
    <scope>NUCLEOTIDE SEQUENCE [LARGE SCALE GENOMIC DNA]</scope>
    <source>
        <strain evidence="9">ATCC BAA-1733 / DSM 21960 / TBF 19.5.1</strain>
    </source>
</reference>
<dbReference type="HOGENOM" id="CLU_054362_2_1_0"/>
<comment type="cofactor">
    <cofactor evidence="7">
        <name>[2Fe-2S] cluster</name>
        <dbReference type="ChEBI" id="CHEBI:190135"/>
    </cofactor>
    <text evidence="7">Binds 1 [2Fe-2S] cluster.</text>
</comment>
<dbReference type="STRING" id="521045.Kole_0180"/>
<comment type="similarity">
    <text evidence="1">Belongs to the complex I 24 kDa subunit family.</text>
</comment>
<dbReference type="PANTHER" id="PTHR43342:SF2">
    <property type="entry name" value="POTENTIAL NAD-REDUCING HYDROGENASE SUBUNIT"/>
    <property type="match status" value="1"/>
</dbReference>
<organism evidence="8 9">
    <name type="scientific">Kosmotoga olearia (strain ATCC BAA-1733 / DSM 21960 / TBF 19.5.1)</name>
    <dbReference type="NCBI Taxonomy" id="521045"/>
    <lineage>
        <taxon>Bacteria</taxon>
        <taxon>Thermotogati</taxon>
        <taxon>Thermotogota</taxon>
        <taxon>Thermotogae</taxon>
        <taxon>Kosmotogales</taxon>
        <taxon>Kosmotogaceae</taxon>
        <taxon>Kosmotoga</taxon>
    </lineage>
</organism>
<dbReference type="InterPro" id="IPR042128">
    <property type="entry name" value="NuoE_dom"/>
</dbReference>
<evidence type="ECO:0000313" key="8">
    <source>
        <dbReference type="EMBL" id="ACR78906.1"/>
    </source>
</evidence>
<dbReference type="RefSeq" id="WP_012744694.1">
    <property type="nucleotide sequence ID" value="NC_012785.1"/>
</dbReference>
<keyword evidence="4 7" id="KW-0408">Iron</keyword>
<dbReference type="CDD" id="cd03064">
    <property type="entry name" value="TRX_Fd_NuoE"/>
    <property type="match status" value="1"/>
</dbReference>
<keyword evidence="3 7" id="KW-0479">Metal-binding</keyword>
<gene>
    <name evidence="8" type="ordered locus">Kole_0180</name>
</gene>
<dbReference type="OrthoDB" id="9807941at2"/>
<evidence type="ECO:0000313" key="9">
    <source>
        <dbReference type="Proteomes" id="UP000002382"/>
    </source>
</evidence>
<comment type="cofactor">
    <cofactor evidence="6">
        <name>[2Fe-2S] cluster</name>
        <dbReference type="ChEBI" id="CHEBI:190135"/>
    </cofactor>
</comment>
<dbReference type="InterPro" id="IPR028431">
    <property type="entry name" value="NADP_DH_HndA-like"/>
</dbReference>
<feature type="binding site" evidence="7">
    <location>
        <position position="91"/>
    </location>
    <ligand>
        <name>[2Fe-2S] cluster</name>
        <dbReference type="ChEBI" id="CHEBI:190135"/>
    </ligand>
</feature>
<dbReference type="AlphaFoldDB" id="C5CIR5"/>
<dbReference type="PROSITE" id="PS01099">
    <property type="entry name" value="COMPLEX1_24K"/>
    <property type="match status" value="1"/>
</dbReference>
<protein>
    <submittedName>
        <fullName evidence="8">NADH dehydrogenase (Ubiquinone) 24 kDa subunit</fullName>
    </submittedName>
</protein>
<dbReference type="Proteomes" id="UP000002382">
    <property type="component" value="Chromosome"/>
</dbReference>
<dbReference type="Pfam" id="PF01257">
    <property type="entry name" value="2Fe-2S_thioredx"/>
    <property type="match status" value="1"/>
</dbReference>
<evidence type="ECO:0000256" key="6">
    <source>
        <dbReference type="ARBA" id="ARBA00034078"/>
    </source>
</evidence>
<keyword evidence="5 7" id="KW-0411">Iron-sulfur</keyword>
<sequence>MSHVGCEDHEKLYTQLNEYIDQVKEEPGVLINVLHKAQELFGYLSEELQQHVADKLGVPLSQVHGVVTFYNFFTTKPKGKHQVKICLGTACYVRGADRILERFKEELGVDLDEPTSDGLFSLHGVRCLGACSMAPVVLVGERDFYGKVTPDEVSAIIKKYRGEK</sequence>
<keyword evidence="9" id="KW-1185">Reference proteome</keyword>
<dbReference type="InterPro" id="IPR036249">
    <property type="entry name" value="Thioredoxin-like_sf"/>
</dbReference>
<evidence type="ECO:0000256" key="1">
    <source>
        <dbReference type="ARBA" id="ARBA00010643"/>
    </source>
</evidence>
<feature type="binding site" evidence="7">
    <location>
        <position position="131"/>
    </location>
    <ligand>
        <name>[2Fe-2S] cluster</name>
        <dbReference type="ChEBI" id="CHEBI:190135"/>
    </ligand>
</feature>
<feature type="binding site" evidence="7">
    <location>
        <position position="86"/>
    </location>
    <ligand>
        <name>[2Fe-2S] cluster</name>
        <dbReference type="ChEBI" id="CHEBI:190135"/>
    </ligand>
</feature>
<evidence type="ECO:0000256" key="7">
    <source>
        <dbReference type="PIRSR" id="PIRSR000216-1"/>
    </source>
</evidence>
<dbReference type="Gene3D" id="3.40.30.10">
    <property type="entry name" value="Glutaredoxin"/>
    <property type="match status" value="1"/>
</dbReference>
<dbReference type="GO" id="GO:0051537">
    <property type="term" value="F:2 iron, 2 sulfur cluster binding"/>
    <property type="evidence" value="ECO:0007669"/>
    <property type="project" value="UniProtKB-KW"/>
</dbReference>
<evidence type="ECO:0000256" key="4">
    <source>
        <dbReference type="ARBA" id="ARBA00023004"/>
    </source>
</evidence>
<reference evidence="8 9" key="2">
    <citation type="journal article" date="2011" name="J. Bacteriol.">
        <title>Genome Sequence of Kosmotoga olearia Strain TBF 19.5.1, a Thermophilic Bacterium with a Wide Growth Temperature Range, Isolated from the Troll B Oil Platform in the North Sea.</title>
        <authorList>
            <person name="Swithers K.S."/>
            <person name="Dipippo J.L."/>
            <person name="Bruce D.C."/>
            <person name="Detter C."/>
            <person name="Tapia R."/>
            <person name="Han S."/>
            <person name="Goodwin L.A."/>
            <person name="Han J."/>
            <person name="Woyke T."/>
            <person name="Pitluck S."/>
            <person name="Pennacchio L."/>
            <person name="Nolan M."/>
            <person name="Mikhailova N."/>
            <person name="Land M.L."/>
            <person name="Nesbo C.L."/>
            <person name="Gogarten J.P."/>
            <person name="Noll K.M."/>
        </authorList>
    </citation>
    <scope>NUCLEOTIDE SEQUENCE [LARGE SCALE GENOMIC DNA]</scope>
    <source>
        <strain evidence="9">ATCC BAA-1733 / DSM 21960 / TBF 19.5.1</strain>
    </source>
</reference>
<feature type="binding site" evidence="7">
    <location>
        <position position="127"/>
    </location>
    <ligand>
        <name>[2Fe-2S] cluster</name>
        <dbReference type="ChEBI" id="CHEBI:190135"/>
    </ligand>
</feature>
<dbReference type="GO" id="GO:0046872">
    <property type="term" value="F:metal ion binding"/>
    <property type="evidence" value="ECO:0007669"/>
    <property type="project" value="UniProtKB-KW"/>
</dbReference>
<dbReference type="InterPro" id="IPR002023">
    <property type="entry name" value="NuoE-like"/>
</dbReference>
<dbReference type="KEGG" id="kol:Kole_0180"/>
<dbReference type="GO" id="GO:0016491">
    <property type="term" value="F:oxidoreductase activity"/>
    <property type="evidence" value="ECO:0007669"/>
    <property type="project" value="InterPro"/>
</dbReference>
<dbReference type="eggNOG" id="COG1905">
    <property type="taxonomic scope" value="Bacteria"/>
</dbReference>
<accession>C5CIR5</accession>
<name>C5CIR5_KOSOT</name>
<dbReference type="EMBL" id="CP001634">
    <property type="protein sequence ID" value="ACR78906.1"/>
    <property type="molecule type" value="Genomic_DNA"/>
</dbReference>
<dbReference type="InterPro" id="IPR041921">
    <property type="entry name" value="NuoE_N"/>
</dbReference>
<dbReference type="PANTHER" id="PTHR43342">
    <property type="entry name" value="NADH-QUINONE OXIDOREDUCTASE, E SUBUNIT"/>
    <property type="match status" value="1"/>
</dbReference>
<dbReference type="SUPFAM" id="SSF52833">
    <property type="entry name" value="Thioredoxin-like"/>
    <property type="match status" value="1"/>
</dbReference>
<evidence type="ECO:0000256" key="2">
    <source>
        <dbReference type="ARBA" id="ARBA00022714"/>
    </source>
</evidence>
<dbReference type="PIRSF" id="PIRSF000216">
    <property type="entry name" value="NADH_DH_24kDa"/>
    <property type="match status" value="1"/>
</dbReference>
<dbReference type="Gene3D" id="1.10.10.1590">
    <property type="entry name" value="NADH-quinone oxidoreductase subunit E"/>
    <property type="match status" value="1"/>
</dbReference>
<proteinExistence type="inferred from homology"/>
<evidence type="ECO:0000256" key="3">
    <source>
        <dbReference type="ARBA" id="ARBA00022723"/>
    </source>
</evidence>